<dbReference type="Gene3D" id="1.10.8.400">
    <property type="entry name" value="Enoyl acyl carrier protein reductase"/>
    <property type="match status" value="1"/>
</dbReference>
<evidence type="ECO:0000313" key="2">
    <source>
        <dbReference type="Proteomes" id="UP000592294"/>
    </source>
</evidence>
<reference evidence="1 2" key="1">
    <citation type="submission" date="2020-06" db="EMBL/GenBank/DDBJ databases">
        <title>Whole-genome sequence of Allochromatium humboldtianum DSM 21881, type strain.</title>
        <authorList>
            <person name="Kyndt J.A."/>
            <person name="Meyer T.E."/>
        </authorList>
    </citation>
    <scope>NUCLEOTIDE SEQUENCE [LARGE SCALE GENOMIC DNA]</scope>
    <source>
        <strain evidence="1 2">DSM 21881</strain>
    </source>
</reference>
<evidence type="ECO:0000313" key="1">
    <source>
        <dbReference type="EMBL" id="NVZ08966.1"/>
    </source>
</evidence>
<comment type="caution">
    <text evidence="1">The sequence shown here is derived from an EMBL/GenBank/DDBJ whole genome shotgun (WGS) entry which is preliminary data.</text>
</comment>
<dbReference type="Proteomes" id="UP000592294">
    <property type="component" value="Unassembled WGS sequence"/>
</dbReference>
<protein>
    <submittedName>
        <fullName evidence="1">SDR family oxidoreductase</fullName>
    </submittedName>
</protein>
<dbReference type="Pfam" id="PF13561">
    <property type="entry name" value="adh_short_C2"/>
    <property type="match status" value="1"/>
</dbReference>
<dbReference type="InterPro" id="IPR002347">
    <property type="entry name" value="SDR_fam"/>
</dbReference>
<gene>
    <name evidence="1" type="ORF">HW932_06790</name>
</gene>
<sequence>MPDRDPARLFFDLATTNRATFHAILDDVHLTVEDFVAVHHRSIREHCIRQGYSPSDERALRAASNLWTHLQSLQSWIDQLLASAESRAPLRRLATIDDVGRTAVFLASEAGSGLSGSTTYVDAGVNVRA</sequence>
<dbReference type="InterPro" id="IPR036291">
    <property type="entry name" value="NAD(P)-bd_dom_sf"/>
</dbReference>
<proteinExistence type="predicted"/>
<accession>A0A850R9D7</accession>
<dbReference type="EMBL" id="JABZEO010000004">
    <property type="protein sequence ID" value="NVZ08966.1"/>
    <property type="molecule type" value="Genomic_DNA"/>
</dbReference>
<organism evidence="1 2">
    <name type="scientific">Allochromatium humboldtianum</name>
    <dbReference type="NCBI Taxonomy" id="504901"/>
    <lineage>
        <taxon>Bacteria</taxon>
        <taxon>Pseudomonadati</taxon>
        <taxon>Pseudomonadota</taxon>
        <taxon>Gammaproteobacteria</taxon>
        <taxon>Chromatiales</taxon>
        <taxon>Chromatiaceae</taxon>
        <taxon>Allochromatium</taxon>
    </lineage>
</organism>
<dbReference type="SUPFAM" id="SSF51735">
    <property type="entry name" value="NAD(P)-binding Rossmann-fold domains"/>
    <property type="match status" value="1"/>
</dbReference>
<dbReference type="RefSeq" id="WP_176975744.1">
    <property type="nucleotide sequence ID" value="NZ_JABZEO010000004.1"/>
</dbReference>
<dbReference type="AlphaFoldDB" id="A0A850R9D7"/>
<name>A0A850R9D7_9GAMM</name>
<keyword evidence="2" id="KW-1185">Reference proteome</keyword>